<sequence>MTTAEQTPSPLIGSRWIAVGDGHSLHLAEYGNPDGIPLLYLHGGPGAGCSSDDALLFDGRHWRILLLDQRGAGLSRPRGGLEHNSLTQLLADMEVVRETLGIEHWCLAGGSFGATLGLIYSGRHPERVIAQSYWGLFIPSSEGMAWLYGPAGAARLFPAEYDSFSAGIPVKGWLSLLFEYFSKGFMHANQGVSERAFRRWLDWELALAYPGNHLLGPIDWRSRVLALIELHYARSGYFDAESALVAAFPCISAHTRILQGECDWVCPAELAQHYGPLTARLKEDFELVTVVGGYHSLADGRMHKAVCAAGNWMLSVWHRQL</sequence>
<dbReference type="InterPro" id="IPR029058">
    <property type="entry name" value="AB_hydrolase_fold"/>
</dbReference>
<keyword evidence="6 11" id="KW-0031">Aminopeptidase</keyword>
<feature type="domain" description="AB hydrolase-1" evidence="12">
    <location>
        <begin position="37"/>
        <end position="128"/>
    </location>
</feature>
<comment type="catalytic activity">
    <reaction evidence="1 11">
        <text>Release of N-terminal proline from a peptide.</text>
        <dbReference type="EC" id="3.4.11.5"/>
    </reaction>
</comment>
<gene>
    <name evidence="13" type="ORF">JQC75_17500</name>
</gene>
<evidence type="ECO:0000256" key="4">
    <source>
        <dbReference type="ARBA" id="ARBA00012568"/>
    </source>
</evidence>
<dbReference type="PIRSF" id="PIRSF006431">
    <property type="entry name" value="Pept_S33"/>
    <property type="match status" value="1"/>
</dbReference>
<comment type="similarity">
    <text evidence="3 11">Belongs to the peptidase S33 family.</text>
</comment>
<dbReference type="EMBL" id="CP069213">
    <property type="protein sequence ID" value="QRH01615.1"/>
    <property type="molecule type" value="Genomic_DNA"/>
</dbReference>
<evidence type="ECO:0000256" key="2">
    <source>
        <dbReference type="ARBA" id="ARBA00004496"/>
    </source>
</evidence>
<dbReference type="PANTHER" id="PTHR43722">
    <property type="entry name" value="PROLINE IMINOPEPTIDASE"/>
    <property type="match status" value="1"/>
</dbReference>
<dbReference type="GO" id="GO:0016787">
    <property type="term" value="F:hydrolase activity"/>
    <property type="evidence" value="ECO:0007669"/>
    <property type="project" value="UniProtKB-KW"/>
</dbReference>
<evidence type="ECO:0000259" key="12">
    <source>
        <dbReference type="Pfam" id="PF00561"/>
    </source>
</evidence>
<keyword evidence="9 11" id="KW-0378">Hydrolase</keyword>
<dbReference type="InterPro" id="IPR002410">
    <property type="entry name" value="Peptidase_S33"/>
</dbReference>
<evidence type="ECO:0000256" key="10">
    <source>
        <dbReference type="ARBA" id="ARBA00029605"/>
    </source>
</evidence>
<evidence type="ECO:0000313" key="14">
    <source>
        <dbReference type="Proteomes" id="UP000596252"/>
    </source>
</evidence>
<organism evidence="13 14">
    <name type="scientific">Shewanella litorisediminis</name>
    <dbReference type="NCBI Taxonomy" id="1173586"/>
    <lineage>
        <taxon>Bacteria</taxon>
        <taxon>Pseudomonadati</taxon>
        <taxon>Pseudomonadota</taxon>
        <taxon>Gammaproteobacteria</taxon>
        <taxon>Alteromonadales</taxon>
        <taxon>Shewanellaceae</taxon>
        <taxon>Shewanella</taxon>
    </lineage>
</organism>
<keyword evidence="7 11" id="KW-0963">Cytoplasm</keyword>
<accession>A0ABX7G2R0</accession>
<dbReference type="Proteomes" id="UP000596252">
    <property type="component" value="Chromosome"/>
</dbReference>
<evidence type="ECO:0000313" key="13">
    <source>
        <dbReference type="EMBL" id="QRH01615.1"/>
    </source>
</evidence>
<evidence type="ECO:0000256" key="6">
    <source>
        <dbReference type="ARBA" id="ARBA00022438"/>
    </source>
</evidence>
<dbReference type="PRINTS" id="PR00793">
    <property type="entry name" value="PROAMNOPTASE"/>
</dbReference>
<dbReference type="InterPro" id="IPR000073">
    <property type="entry name" value="AB_hydrolase_1"/>
</dbReference>
<evidence type="ECO:0000256" key="5">
    <source>
        <dbReference type="ARBA" id="ARBA00021843"/>
    </source>
</evidence>
<dbReference type="SUPFAM" id="SSF53474">
    <property type="entry name" value="alpha/beta-Hydrolases"/>
    <property type="match status" value="1"/>
</dbReference>
<proteinExistence type="inferred from homology"/>
<evidence type="ECO:0000256" key="3">
    <source>
        <dbReference type="ARBA" id="ARBA00010088"/>
    </source>
</evidence>
<evidence type="ECO:0000256" key="11">
    <source>
        <dbReference type="PIRNR" id="PIRNR006431"/>
    </source>
</evidence>
<evidence type="ECO:0000256" key="7">
    <source>
        <dbReference type="ARBA" id="ARBA00022490"/>
    </source>
</evidence>
<dbReference type="RefSeq" id="WP_203325288.1">
    <property type="nucleotide sequence ID" value="NZ_CP069213.1"/>
</dbReference>
<keyword evidence="14" id="KW-1185">Reference proteome</keyword>
<keyword evidence="8 11" id="KW-0645">Protease</keyword>
<comment type="subcellular location">
    <subcellularLocation>
        <location evidence="2 11">Cytoplasm</location>
    </subcellularLocation>
</comment>
<dbReference type="InterPro" id="IPR005944">
    <property type="entry name" value="Pro_iminopeptidase"/>
</dbReference>
<dbReference type="EC" id="3.4.11.5" evidence="4 11"/>
<evidence type="ECO:0000256" key="9">
    <source>
        <dbReference type="ARBA" id="ARBA00022801"/>
    </source>
</evidence>
<dbReference type="Gene3D" id="3.40.50.1820">
    <property type="entry name" value="alpha/beta hydrolase"/>
    <property type="match status" value="1"/>
</dbReference>
<reference evidence="13 14" key="1">
    <citation type="journal article" date="2012" name="Antonie Van Leeuwenhoek">
        <title>Shewanella litorisediminis sp. nov., a gammaproteobacterium isolated from a tidal flat sediment.</title>
        <authorList>
            <person name="Lee M.H."/>
            <person name="Yoon J.H."/>
        </authorList>
    </citation>
    <scope>NUCLEOTIDE SEQUENCE [LARGE SCALE GENOMIC DNA]</scope>
    <source>
        <strain evidence="13 14">SMK1-12</strain>
    </source>
</reference>
<name>A0ABX7G2R0_9GAMM</name>
<evidence type="ECO:0000256" key="1">
    <source>
        <dbReference type="ARBA" id="ARBA00001585"/>
    </source>
</evidence>
<dbReference type="Pfam" id="PF00561">
    <property type="entry name" value="Abhydrolase_1"/>
    <property type="match status" value="1"/>
</dbReference>
<dbReference type="PANTHER" id="PTHR43722:SF1">
    <property type="entry name" value="PROLINE IMINOPEPTIDASE"/>
    <property type="match status" value="1"/>
</dbReference>
<protein>
    <recommendedName>
        <fullName evidence="5 11">Proline iminopeptidase</fullName>
        <shortName evidence="11">PIP</shortName>
        <ecNumber evidence="4 11">3.4.11.5</ecNumber>
    </recommendedName>
    <alternativeName>
        <fullName evidence="10 11">Prolyl aminopeptidase</fullName>
    </alternativeName>
</protein>
<evidence type="ECO:0000256" key="8">
    <source>
        <dbReference type="ARBA" id="ARBA00022670"/>
    </source>
</evidence>